<name>A0A6G1ITG6_9PLEO</name>
<feature type="non-terminal residue" evidence="1">
    <location>
        <position position="1"/>
    </location>
</feature>
<sequence>PFAYYNTLYLFSATIVVEDLEYFYYNIKNAFTKSYPKEIILLKLSKGVYIKKGYILKVL</sequence>
<dbReference type="EMBL" id="MU005591">
    <property type="protein sequence ID" value="KAF2681455.1"/>
    <property type="molecule type" value="Genomic_DNA"/>
</dbReference>
<evidence type="ECO:0000313" key="2">
    <source>
        <dbReference type="Proteomes" id="UP000799291"/>
    </source>
</evidence>
<dbReference type="OrthoDB" id="3562068at2759"/>
<evidence type="ECO:0000313" key="1">
    <source>
        <dbReference type="EMBL" id="KAF2681455.1"/>
    </source>
</evidence>
<dbReference type="Proteomes" id="UP000799291">
    <property type="component" value="Unassembled WGS sequence"/>
</dbReference>
<accession>A0A6G1ITG6</accession>
<proteinExistence type="predicted"/>
<dbReference type="AlphaFoldDB" id="A0A6G1ITG6"/>
<gene>
    <name evidence="1" type="ORF">K458DRAFT_309655</name>
</gene>
<protein>
    <submittedName>
        <fullName evidence="1">Uncharacterized protein</fullName>
    </submittedName>
</protein>
<organism evidence="1 2">
    <name type="scientific">Lentithecium fluviatile CBS 122367</name>
    <dbReference type="NCBI Taxonomy" id="1168545"/>
    <lineage>
        <taxon>Eukaryota</taxon>
        <taxon>Fungi</taxon>
        <taxon>Dikarya</taxon>
        <taxon>Ascomycota</taxon>
        <taxon>Pezizomycotina</taxon>
        <taxon>Dothideomycetes</taxon>
        <taxon>Pleosporomycetidae</taxon>
        <taxon>Pleosporales</taxon>
        <taxon>Massarineae</taxon>
        <taxon>Lentitheciaceae</taxon>
        <taxon>Lentithecium</taxon>
    </lineage>
</organism>
<reference evidence="1" key="1">
    <citation type="journal article" date="2020" name="Stud. Mycol.">
        <title>101 Dothideomycetes genomes: a test case for predicting lifestyles and emergence of pathogens.</title>
        <authorList>
            <person name="Haridas S."/>
            <person name="Albert R."/>
            <person name="Binder M."/>
            <person name="Bloem J."/>
            <person name="Labutti K."/>
            <person name="Salamov A."/>
            <person name="Andreopoulos B."/>
            <person name="Baker S."/>
            <person name="Barry K."/>
            <person name="Bills G."/>
            <person name="Bluhm B."/>
            <person name="Cannon C."/>
            <person name="Castanera R."/>
            <person name="Culley D."/>
            <person name="Daum C."/>
            <person name="Ezra D."/>
            <person name="Gonzalez J."/>
            <person name="Henrissat B."/>
            <person name="Kuo A."/>
            <person name="Liang C."/>
            <person name="Lipzen A."/>
            <person name="Lutzoni F."/>
            <person name="Magnuson J."/>
            <person name="Mondo S."/>
            <person name="Nolan M."/>
            <person name="Ohm R."/>
            <person name="Pangilinan J."/>
            <person name="Park H.-J."/>
            <person name="Ramirez L."/>
            <person name="Alfaro M."/>
            <person name="Sun H."/>
            <person name="Tritt A."/>
            <person name="Yoshinaga Y."/>
            <person name="Zwiers L.-H."/>
            <person name="Turgeon B."/>
            <person name="Goodwin S."/>
            <person name="Spatafora J."/>
            <person name="Crous P."/>
            <person name="Grigoriev I."/>
        </authorList>
    </citation>
    <scope>NUCLEOTIDE SEQUENCE</scope>
    <source>
        <strain evidence="1">CBS 122367</strain>
    </source>
</reference>
<keyword evidence="2" id="KW-1185">Reference proteome</keyword>